<reference evidence="3" key="1">
    <citation type="submission" date="2017-03" db="EMBL/GenBank/DDBJ databases">
        <title>Phytopthora megakarya and P. palmivora, two closely related causual agents of cacao black pod achieved similar genome size and gene model numbers by different mechanisms.</title>
        <authorList>
            <person name="Ali S."/>
            <person name="Shao J."/>
            <person name="Larry D.J."/>
            <person name="Kronmiller B."/>
            <person name="Shen D."/>
            <person name="Strem M.D."/>
            <person name="Melnick R.L."/>
            <person name="Guiltinan M.J."/>
            <person name="Tyler B.M."/>
            <person name="Meinhardt L.W."/>
            <person name="Bailey B.A."/>
        </authorList>
    </citation>
    <scope>NUCLEOTIDE SEQUENCE [LARGE SCALE GENOMIC DNA]</scope>
    <source>
        <strain evidence="3">zdho120</strain>
    </source>
</reference>
<keyword evidence="3" id="KW-1185">Reference proteome</keyword>
<name>A0A225VBU0_9STRA</name>
<dbReference type="OrthoDB" id="60822at2759"/>
<keyword evidence="1" id="KW-1133">Transmembrane helix</keyword>
<feature type="transmembrane region" description="Helical" evidence="1">
    <location>
        <begin position="41"/>
        <end position="66"/>
    </location>
</feature>
<feature type="non-terminal residue" evidence="2">
    <location>
        <position position="1"/>
    </location>
</feature>
<keyword evidence="1" id="KW-0472">Membrane</keyword>
<comment type="caution">
    <text evidence="2">The sequence shown here is derived from an EMBL/GenBank/DDBJ whole genome shotgun (WGS) entry which is preliminary data.</text>
</comment>
<evidence type="ECO:0000256" key="1">
    <source>
        <dbReference type="SAM" id="Phobius"/>
    </source>
</evidence>
<dbReference type="AlphaFoldDB" id="A0A225VBU0"/>
<sequence length="101" mass="11513">SRTPWRTHSGSIYEVDPLKTVRDIVIARTQRLIMLQLVAQFLGYAQMTAMVLLLFGELCILPTIGVDVTVLHWSRDNHIAAFFIVVFMGIAVNFILVRIRN</sequence>
<gene>
    <name evidence="2" type="ORF">PHMEG_00025866</name>
</gene>
<evidence type="ECO:0000313" key="2">
    <source>
        <dbReference type="EMBL" id="OWZ02554.1"/>
    </source>
</evidence>
<evidence type="ECO:0000313" key="3">
    <source>
        <dbReference type="Proteomes" id="UP000198211"/>
    </source>
</evidence>
<proteinExistence type="predicted"/>
<organism evidence="2 3">
    <name type="scientific">Phytophthora megakarya</name>
    <dbReference type="NCBI Taxonomy" id="4795"/>
    <lineage>
        <taxon>Eukaryota</taxon>
        <taxon>Sar</taxon>
        <taxon>Stramenopiles</taxon>
        <taxon>Oomycota</taxon>
        <taxon>Peronosporomycetes</taxon>
        <taxon>Peronosporales</taxon>
        <taxon>Peronosporaceae</taxon>
        <taxon>Phytophthora</taxon>
    </lineage>
</organism>
<accession>A0A225VBU0</accession>
<keyword evidence="1" id="KW-0812">Transmembrane</keyword>
<feature type="transmembrane region" description="Helical" evidence="1">
    <location>
        <begin position="78"/>
        <end position="97"/>
    </location>
</feature>
<protein>
    <submittedName>
        <fullName evidence="2">Uncharacterized protein</fullName>
    </submittedName>
</protein>
<dbReference type="Proteomes" id="UP000198211">
    <property type="component" value="Unassembled WGS sequence"/>
</dbReference>
<dbReference type="EMBL" id="NBNE01006092">
    <property type="protein sequence ID" value="OWZ02554.1"/>
    <property type="molecule type" value="Genomic_DNA"/>
</dbReference>